<dbReference type="InterPro" id="IPR022907">
    <property type="entry name" value="VapC_family"/>
</dbReference>
<keyword evidence="6" id="KW-0800">Toxin</keyword>
<dbReference type="GO" id="GO:0090729">
    <property type="term" value="F:toxin activity"/>
    <property type="evidence" value="ECO:0007669"/>
    <property type="project" value="UniProtKB-KW"/>
</dbReference>
<dbReference type="Pfam" id="PF01850">
    <property type="entry name" value="PIN"/>
    <property type="match status" value="1"/>
</dbReference>
<evidence type="ECO:0000313" key="8">
    <source>
        <dbReference type="EMBL" id="MBB3052868.1"/>
    </source>
</evidence>
<comment type="caution">
    <text evidence="8">The sequence shown here is derived from an EMBL/GenBank/DDBJ whole genome shotgun (WGS) entry which is preliminary data.</text>
</comment>
<dbReference type="GO" id="GO:0004540">
    <property type="term" value="F:RNA nuclease activity"/>
    <property type="evidence" value="ECO:0007669"/>
    <property type="project" value="InterPro"/>
</dbReference>
<proteinExistence type="inferred from homology"/>
<comment type="similarity">
    <text evidence="6">Belongs to the PINc/VapC protein family.</text>
</comment>
<keyword evidence="5 6" id="KW-0460">Magnesium</keyword>
<feature type="binding site" evidence="6">
    <location>
        <position position="4"/>
    </location>
    <ligand>
        <name>Mg(2+)</name>
        <dbReference type="ChEBI" id="CHEBI:18420"/>
    </ligand>
</feature>
<dbReference type="GO" id="GO:0045926">
    <property type="term" value="P:negative regulation of growth"/>
    <property type="evidence" value="ECO:0007669"/>
    <property type="project" value="UniProtKB-ARBA"/>
</dbReference>
<feature type="binding site" evidence="6">
    <location>
        <position position="105"/>
    </location>
    <ligand>
        <name>Mg(2+)</name>
        <dbReference type="ChEBI" id="CHEBI:18420"/>
    </ligand>
</feature>
<gene>
    <name evidence="6" type="primary">vapC</name>
    <name evidence="8" type="ORF">FHS23_003909</name>
</gene>
<evidence type="ECO:0000259" key="7">
    <source>
        <dbReference type="Pfam" id="PF01850"/>
    </source>
</evidence>
<reference evidence="8 9" key="1">
    <citation type="submission" date="2020-08" db="EMBL/GenBank/DDBJ databases">
        <title>Genomic Encyclopedia of Type Strains, Phase III (KMG-III): the genomes of soil and plant-associated and newly described type strains.</title>
        <authorList>
            <person name="Whitman W."/>
        </authorList>
    </citation>
    <scope>NUCLEOTIDE SEQUENCE [LARGE SCALE GENOMIC DNA]</scope>
    <source>
        <strain evidence="8 9">CECT 8577</strain>
    </source>
</reference>
<keyword evidence="9" id="KW-1185">Reference proteome</keyword>
<dbReference type="Gene3D" id="3.40.50.1010">
    <property type="entry name" value="5'-nuclease"/>
    <property type="match status" value="1"/>
</dbReference>
<dbReference type="EC" id="3.1.-.-" evidence="6"/>
<evidence type="ECO:0000256" key="3">
    <source>
        <dbReference type="ARBA" id="ARBA00022723"/>
    </source>
</evidence>
<comment type="function">
    <text evidence="6">Toxic component of a toxin-antitoxin (TA) system. An RNase.</text>
</comment>
<sequence>MLLDVNVWFASVWEEHKHHVEVSSWFDEQDGELRLCRVTQMALLRLLSNQPVMGEAALSRAEAWRVLDELRSDERVVWTSEPAHLEQVWRVISAREDRSHKLWTDDYLAAFAQAAGCPLVTLDRGFLTRYPSVAVVTLGDGS</sequence>
<dbReference type="GO" id="GO:0000287">
    <property type="term" value="F:magnesium ion binding"/>
    <property type="evidence" value="ECO:0007669"/>
    <property type="project" value="UniProtKB-UniRule"/>
</dbReference>
<dbReference type="InterPro" id="IPR002716">
    <property type="entry name" value="PIN_dom"/>
</dbReference>
<protein>
    <recommendedName>
        <fullName evidence="6">Ribonuclease VapC</fullName>
        <shortName evidence="6">RNase VapC</shortName>
        <ecNumber evidence="6">3.1.-.-</ecNumber>
    </recommendedName>
    <alternativeName>
        <fullName evidence="6">Toxin VapC</fullName>
    </alternativeName>
</protein>
<evidence type="ECO:0000313" key="9">
    <source>
        <dbReference type="Proteomes" id="UP000550714"/>
    </source>
</evidence>
<evidence type="ECO:0000256" key="1">
    <source>
        <dbReference type="ARBA" id="ARBA00022649"/>
    </source>
</evidence>
<dbReference type="Proteomes" id="UP000550714">
    <property type="component" value="Unassembled WGS sequence"/>
</dbReference>
<dbReference type="RefSeq" id="WP_183657874.1">
    <property type="nucleotide sequence ID" value="NZ_JACHWU010000005.1"/>
</dbReference>
<dbReference type="AlphaFoldDB" id="A0A839S577"/>
<dbReference type="EMBL" id="JACHWU010000005">
    <property type="protein sequence ID" value="MBB3052868.1"/>
    <property type="molecule type" value="Genomic_DNA"/>
</dbReference>
<dbReference type="InterPro" id="IPR006226">
    <property type="entry name" value="Mtu_PIN"/>
</dbReference>
<evidence type="ECO:0000256" key="5">
    <source>
        <dbReference type="ARBA" id="ARBA00022842"/>
    </source>
</evidence>
<name>A0A839S577_9PSEU</name>
<keyword evidence="3 6" id="KW-0479">Metal-binding</keyword>
<dbReference type="InterPro" id="IPR029060">
    <property type="entry name" value="PIN-like_dom_sf"/>
</dbReference>
<dbReference type="NCBIfam" id="TIGR00028">
    <property type="entry name" value="Mtu_PIN_fam"/>
    <property type="match status" value="1"/>
</dbReference>
<feature type="domain" description="PIN" evidence="7">
    <location>
        <begin position="1"/>
        <end position="126"/>
    </location>
</feature>
<comment type="cofactor">
    <cofactor evidence="6">
        <name>Mg(2+)</name>
        <dbReference type="ChEBI" id="CHEBI:18420"/>
    </cofactor>
</comment>
<organism evidence="8 9">
    <name type="scientific">Prauserella isguenensis</name>
    <dbReference type="NCBI Taxonomy" id="1470180"/>
    <lineage>
        <taxon>Bacteria</taxon>
        <taxon>Bacillati</taxon>
        <taxon>Actinomycetota</taxon>
        <taxon>Actinomycetes</taxon>
        <taxon>Pseudonocardiales</taxon>
        <taxon>Pseudonocardiaceae</taxon>
        <taxon>Prauserella</taxon>
    </lineage>
</organism>
<keyword evidence="4 6" id="KW-0378">Hydrolase</keyword>
<accession>A0A839S577</accession>
<dbReference type="HAMAP" id="MF_00265">
    <property type="entry name" value="VapC_Nob1"/>
    <property type="match status" value="1"/>
</dbReference>
<dbReference type="GO" id="GO:0016788">
    <property type="term" value="F:hydrolase activity, acting on ester bonds"/>
    <property type="evidence" value="ECO:0007669"/>
    <property type="project" value="InterPro"/>
</dbReference>
<dbReference type="SUPFAM" id="SSF88723">
    <property type="entry name" value="PIN domain-like"/>
    <property type="match status" value="1"/>
</dbReference>
<evidence type="ECO:0000256" key="6">
    <source>
        <dbReference type="HAMAP-Rule" id="MF_00265"/>
    </source>
</evidence>
<evidence type="ECO:0000256" key="4">
    <source>
        <dbReference type="ARBA" id="ARBA00022801"/>
    </source>
</evidence>
<evidence type="ECO:0000256" key="2">
    <source>
        <dbReference type="ARBA" id="ARBA00022722"/>
    </source>
</evidence>
<keyword evidence="1 6" id="KW-1277">Toxin-antitoxin system</keyword>
<keyword evidence="2 6" id="KW-0540">Nuclease</keyword>